<comment type="caution">
    <text evidence="1">The sequence shown here is derived from an EMBL/GenBank/DDBJ whole genome shotgun (WGS) entry which is preliminary data.</text>
</comment>
<accession>A0A645JFE2</accession>
<evidence type="ECO:0000313" key="1">
    <source>
        <dbReference type="EMBL" id="MPN59064.1"/>
    </source>
</evidence>
<reference evidence="1" key="1">
    <citation type="submission" date="2019-08" db="EMBL/GenBank/DDBJ databases">
        <authorList>
            <person name="Kucharzyk K."/>
            <person name="Murdoch R.W."/>
            <person name="Higgins S."/>
            <person name="Loffler F."/>
        </authorList>
    </citation>
    <scope>NUCLEOTIDE SEQUENCE</scope>
</reference>
<dbReference type="EMBL" id="VSSQ01132605">
    <property type="protein sequence ID" value="MPN59064.1"/>
    <property type="molecule type" value="Genomic_DNA"/>
</dbReference>
<gene>
    <name evidence="1" type="ORF">SDC9_206782</name>
</gene>
<organism evidence="1">
    <name type="scientific">bioreactor metagenome</name>
    <dbReference type="NCBI Taxonomy" id="1076179"/>
    <lineage>
        <taxon>unclassified sequences</taxon>
        <taxon>metagenomes</taxon>
        <taxon>ecological metagenomes</taxon>
    </lineage>
</organism>
<name>A0A645JFE2_9ZZZZ</name>
<sequence>MKKIFLLISILCNLLITATEKTTYTYNLVQTSPKTVIEEQKHYA</sequence>
<proteinExistence type="predicted"/>
<dbReference type="AlphaFoldDB" id="A0A645JFE2"/>
<protein>
    <submittedName>
        <fullName evidence="1">Uncharacterized protein</fullName>
    </submittedName>
</protein>